<name>A0A9W9G0A8_9EURO</name>
<comment type="caution">
    <text evidence="2">The sequence shown here is derived from an EMBL/GenBank/DDBJ whole genome shotgun (WGS) entry which is preliminary data.</text>
</comment>
<organism evidence="2 3">
    <name type="scientific">Penicillium argentinense</name>
    <dbReference type="NCBI Taxonomy" id="1131581"/>
    <lineage>
        <taxon>Eukaryota</taxon>
        <taxon>Fungi</taxon>
        <taxon>Dikarya</taxon>
        <taxon>Ascomycota</taxon>
        <taxon>Pezizomycotina</taxon>
        <taxon>Eurotiomycetes</taxon>
        <taxon>Eurotiomycetidae</taxon>
        <taxon>Eurotiales</taxon>
        <taxon>Aspergillaceae</taxon>
        <taxon>Penicillium</taxon>
    </lineage>
</organism>
<accession>A0A9W9G0A8</accession>
<dbReference type="RefSeq" id="XP_056477877.1">
    <property type="nucleotide sequence ID" value="XM_056614905.1"/>
</dbReference>
<dbReference type="EMBL" id="JAPQKI010000003">
    <property type="protein sequence ID" value="KAJ5109766.1"/>
    <property type="molecule type" value="Genomic_DNA"/>
</dbReference>
<dbReference type="AlphaFoldDB" id="A0A9W9G0A8"/>
<keyword evidence="3" id="KW-1185">Reference proteome</keyword>
<evidence type="ECO:0000313" key="2">
    <source>
        <dbReference type="EMBL" id="KAJ5109766.1"/>
    </source>
</evidence>
<evidence type="ECO:0000256" key="1">
    <source>
        <dbReference type="SAM" id="MobiDB-lite"/>
    </source>
</evidence>
<evidence type="ECO:0000313" key="3">
    <source>
        <dbReference type="Proteomes" id="UP001149074"/>
    </source>
</evidence>
<dbReference type="GeneID" id="81353884"/>
<reference evidence="2" key="1">
    <citation type="submission" date="2022-11" db="EMBL/GenBank/DDBJ databases">
        <authorList>
            <person name="Petersen C."/>
        </authorList>
    </citation>
    <scope>NUCLEOTIDE SEQUENCE</scope>
    <source>
        <strain evidence="2">IBT 30761</strain>
    </source>
</reference>
<feature type="compositionally biased region" description="Basic and acidic residues" evidence="1">
    <location>
        <begin position="1"/>
        <end position="12"/>
    </location>
</feature>
<feature type="region of interest" description="Disordered" evidence="1">
    <location>
        <begin position="1"/>
        <end position="35"/>
    </location>
</feature>
<proteinExistence type="predicted"/>
<reference evidence="2" key="2">
    <citation type="journal article" date="2023" name="IMA Fungus">
        <title>Comparative genomic study of the Penicillium genus elucidates a diverse pangenome and 15 lateral gene transfer events.</title>
        <authorList>
            <person name="Petersen C."/>
            <person name="Sorensen T."/>
            <person name="Nielsen M.R."/>
            <person name="Sondergaard T.E."/>
            <person name="Sorensen J.L."/>
            <person name="Fitzpatrick D.A."/>
            <person name="Frisvad J.C."/>
            <person name="Nielsen K.L."/>
        </authorList>
    </citation>
    <scope>NUCLEOTIDE SEQUENCE</scope>
    <source>
        <strain evidence="2">IBT 30761</strain>
    </source>
</reference>
<protein>
    <submittedName>
        <fullName evidence="2">Uncharacterized protein</fullName>
    </submittedName>
</protein>
<sequence>MCVSDHQGERSIKNPKNNGVQFSLPIRASESPPAPNPQLPLIIDICTTLPTVITERESRKSLGRLSDECHRHHITFSGGFVGGLNSQSCQNARLISFQPVPLTLISCKPYMQRFSVSRKLDETSLETSRYNIDPPNETGIGDFYIP</sequence>
<gene>
    <name evidence="2" type="ORF">N7532_002411</name>
</gene>
<dbReference type="Proteomes" id="UP001149074">
    <property type="component" value="Unassembled WGS sequence"/>
</dbReference>